<feature type="region of interest" description="Disordered" evidence="1">
    <location>
        <begin position="21"/>
        <end position="49"/>
    </location>
</feature>
<gene>
    <name evidence="2" type="ORF">GCM10023321_70100</name>
</gene>
<feature type="compositionally biased region" description="Low complexity" evidence="1">
    <location>
        <begin position="22"/>
        <end position="34"/>
    </location>
</feature>
<organism evidence="2 3">
    <name type="scientific">Pseudonocardia eucalypti</name>
    <dbReference type="NCBI Taxonomy" id="648755"/>
    <lineage>
        <taxon>Bacteria</taxon>
        <taxon>Bacillati</taxon>
        <taxon>Actinomycetota</taxon>
        <taxon>Actinomycetes</taxon>
        <taxon>Pseudonocardiales</taxon>
        <taxon>Pseudonocardiaceae</taxon>
        <taxon>Pseudonocardia</taxon>
    </lineage>
</organism>
<comment type="caution">
    <text evidence="2">The sequence shown here is derived from an EMBL/GenBank/DDBJ whole genome shotgun (WGS) entry which is preliminary data.</text>
</comment>
<reference evidence="3" key="1">
    <citation type="journal article" date="2019" name="Int. J. Syst. Evol. Microbiol.">
        <title>The Global Catalogue of Microorganisms (GCM) 10K type strain sequencing project: providing services to taxonomists for standard genome sequencing and annotation.</title>
        <authorList>
            <consortium name="The Broad Institute Genomics Platform"/>
            <consortium name="The Broad Institute Genome Sequencing Center for Infectious Disease"/>
            <person name="Wu L."/>
            <person name="Ma J."/>
        </authorList>
    </citation>
    <scope>NUCLEOTIDE SEQUENCE [LARGE SCALE GENOMIC DNA]</scope>
    <source>
        <strain evidence="3">JCM 18303</strain>
    </source>
</reference>
<evidence type="ECO:0000313" key="3">
    <source>
        <dbReference type="Proteomes" id="UP001428817"/>
    </source>
</evidence>
<evidence type="ECO:0000313" key="2">
    <source>
        <dbReference type="EMBL" id="GAA5171483.1"/>
    </source>
</evidence>
<sequence length="112" mass="11248">MSLPRAGHWIGRVTQIAACHQPAGPRGGPRCRPCPAEPEPPGGGPRRVTTRVNATARVPIPVSAICGASAAHCAKAQVAVATSGATNLPTAPASAFAVSAWPVLCGSPRLAK</sequence>
<proteinExistence type="predicted"/>
<dbReference type="EMBL" id="BAABJP010000048">
    <property type="protein sequence ID" value="GAA5171483.1"/>
    <property type="molecule type" value="Genomic_DNA"/>
</dbReference>
<name>A0ABP9R5U1_9PSEU</name>
<evidence type="ECO:0000256" key="1">
    <source>
        <dbReference type="SAM" id="MobiDB-lite"/>
    </source>
</evidence>
<accession>A0ABP9R5U1</accession>
<keyword evidence="3" id="KW-1185">Reference proteome</keyword>
<dbReference type="Proteomes" id="UP001428817">
    <property type="component" value="Unassembled WGS sequence"/>
</dbReference>
<protein>
    <submittedName>
        <fullName evidence="2">Uncharacterized protein</fullName>
    </submittedName>
</protein>